<organism evidence="9 10">
    <name type="scientific">Korarchaeum cryptofilum (strain OPF8)</name>
    <dbReference type="NCBI Taxonomy" id="374847"/>
    <lineage>
        <taxon>Archaea</taxon>
        <taxon>Thermoproteota</taxon>
        <taxon>Candidatus Korarchaeia</taxon>
        <taxon>Candidatus Korarchaeales</taxon>
        <taxon>Candidatus Korarchaeaceae</taxon>
        <taxon>Candidatus Korarchaeum</taxon>
    </lineage>
</organism>
<dbReference type="EnsemblBacteria" id="ACB07952">
    <property type="protein sequence ID" value="ACB07952"/>
    <property type="gene ID" value="Kcr_1206"/>
</dbReference>
<evidence type="ECO:0000259" key="8">
    <source>
        <dbReference type="Pfam" id="PF00155"/>
    </source>
</evidence>
<dbReference type="CDD" id="cd00609">
    <property type="entry name" value="AAT_like"/>
    <property type="match status" value="1"/>
</dbReference>
<keyword evidence="4 7" id="KW-0032">Aminotransferase</keyword>
<comment type="similarity">
    <text evidence="2 7">Belongs to the class-I pyridoxal-phosphate-dependent aminotransferase family.</text>
</comment>
<sequence>MPRFASRMSSLGVEGAFIVLAKARELEREGKHIVHLEIGEPGYNPPKHVIEATKKAIEDGMTKYTPSAGIYELREAIAERVSETRGIEIKPENVVVTTGAKLAIFGALMSFIDPGDEVIIPMPAYPTYESVTKFIGGVVRPVVLKEERGFSPSIDDIMKEVSSRTKAIVINTPSNPTGAVYGRRDLEEIVKLARERDILVISDEIYEDIIFDGRKHESILSIPGAEEVSIMISGFSKTWAMTGYRLGYAVGKKEFVDKIAQVQLNTSSCPAHFAQVAAIHAIRGPQEEVYEMIRDYERKRDAIYDEISRIKGFSMLKPAGTFYAFPNIRGTGLSSEELADRLLREAGVALLSGTAFGDAGEGYLRISFAGPMEDIREGMRRIREFISSL</sequence>
<dbReference type="PANTHER" id="PTHR46383:SF1">
    <property type="entry name" value="ASPARTATE AMINOTRANSFERASE"/>
    <property type="match status" value="1"/>
</dbReference>
<evidence type="ECO:0000256" key="5">
    <source>
        <dbReference type="ARBA" id="ARBA00022679"/>
    </source>
</evidence>
<dbReference type="HOGENOM" id="CLU_017584_4_3_2"/>
<dbReference type="FunFam" id="3.40.640.10:FF:000033">
    <property type="entry name" value="Aspartate aminotransferase"/>
    <property type="match status" value="1"/>
</dbReference>
<dbReference type="InterPro" id="IPR004839">
    <property type="entry name" value="Aminotransferase_I/II_large"/>
</dbReference>
<dbReference type="RefSeq" id="WP_012309849.1">
    <property type="nucleotide sequence ID" value="NC_010482.1"/>
</dbReference>
<dbReference type="KEGG" id="kcr:Kcr_1206"/>
<evidence type="ECO:0000256" key="2">
    <source>
        <dbReference type="ARBA" id="ARBA00007441"/>
    </source>
</evidence>
<dbReference type="InterPro" id="IPR015424">
    <property type="entry name" value="PyrdxlP-dep_Trfase"/>
</dbReference>
<dbReference type="SUPFAM" id="SSF53383">
    <property type="entry name" value="PLP-dependent transferases"/>
    <property type="match status" value="1"/>
</dbReference>
<dbReference type="InterPro" id="IPR015421">
    <property type="entry name" value="PyrdxlP-dep_Trfase_major"/>
</dbReference>
<dbReference type="GO" id="GO:0006520">
    <property type="term" value="P:amino acid metabolic process"/>
    <property type="evidence" value="ECO:0007669"/>
    <property type="project" value="InterPro"/>
</dbReference>
<evidence type="ECO:0000256" key="6">
    <source>
        <dbReference type="ARBA" id="ARBA00022898"/>
    </source>
</evidence>
<dbReference type="FunCoup" id="B1L673">
    <property type="interactions" value="127"/>
</dbReference>
<proteinExistence type="inferred from homology"/>
<dbReference type="Pfam" id="PF00155">
    <property type="entry name" value="Aminotran_1_2"/>
    <property type="match status" value="1"/>
</dbReference>
<accession>B1L673</accession>
<dbReference type="GeneID" id="6094483"/>
<dbReference type="PhylomeDB" id="B1L673"/>
<dbReference type="PANTHER" id="PTHR46383">
    <property type="entry name" value="ASPARTATE AMINOTRANSFERASE"/>
    <property type="match status" value="1"/>
</dbReference>
<gene>
    <name evidence="9" type="ordered locus">Kcr_1206</name>
</gene>
<evidence type="ECO:0000256" key="7">
    <source>
        <dbReference type="RuleBase" id="RU000481"/>
    </source>
</evidence>
<dbReference type="EC" id="2.6.1.-" evidence="7"/>
<dbReference type="InterPro" id="IPR015422">
    <property type="entry name" value="PyrdxlP-dep_Trfase_small"/>
</dbReference>
<keyword evidence="5 7" id="KW-0808">Transferase</keyword>
<comment type="subunit">
    <text evidence="3">Homodimer.</text>
</comment>
<reference evidence="9 10" key="1">
    <citation type="journal article" date="2008" name="Proc. Natl. Acad. Sci. U.S.A.">
        <title>A korarchaeal genome reveals new insights into the evolution of the Archaea.</title>
        <authorList>
            <person name="Elkins J.G."/>
            <person name="Podar M."/>
            <person name="Graham D.E."/>
            <person name="Makarova K.S."/>
            <person name="Wolf Y."/>
            <person name="Randau L."/>
            <person name="Hedlund B.P."/>
            <person name="Brochier-Armanet C."/>
            <person name="Kunin V."/>
            <person name="Anderson I."/>
            <person name="Lapidus A."/>
            <person name="Goltsman E."/>
            <person name="Barry K."/>
            <person name="Koonin E.V."/>
            <person name="Hugenholtz P."/>
            <person name="Kyrpides N."/>
            <person name="Wanner G."/>
            <person name="Richardson P."/>
            <person name="Keller M."/>
            <person name="Stetter K.O."/>
        </authorList>
    </citation>
    <scope>NUCLEOTIDE SEQUENCE [LARGE SCALE GENOMIC DNA]</scope>
    <source>
        <strain evidence="10">OPF8</strain>
    </source>
</reference>
<dbReference type="InterPro" id="IPR004838">
    <property type="entry name" value="NHTrfase_class1_PyrdxlP-BS"/>
</dbReference>
<dbReference type="Gene3D" id="3.90.1150.10">
    <property type="entry name" value="Aspartate Aminotransferase, domain 1"/>
    <property type="match status" value="1"/>
</dbReference>
<dbReference type="EMBL" id="CP000968">
    <property type="protein sequence ID" value="ACB07952.1"/>
    <property type="molecule type" value="Genomic_DNA"/>
</dbReference>
<dbReference type="InParanoid" id="B1L673"/>
<evidence type="ECO:0000256" key="1">
    <source>
        <dbReference type="ARBA" id="ARBA00001933"/>
    </source>
</evidence>
<dbReference type="PROSITE" id="PS00105">
    <property type="entry name" value="AA_TRANSFER_CLASS_1"/>
    <property type="match status" value="1"/>
</dbReference>
<evidence type="ECO:0000256" key="4">
    <source>
        <dbReference type="ARBA" id="ARBA00022576"/>
    </source>
</evidence>
<dbReference type="GO" id="GO:0008483">
    <property type="term" value="F:transaminase activity"/>
    <property type="evidence" value="ECO:0000318"/>
    <property type="project" value="GO_Central"/>
</dbReference>
<dbReference type="Gene3D" id="3.40.640.10">
    <property type="entry name" value="Type I PLP-dependent aspartate aminotransferase-like (Major domain)"/>
    <property type="match status" value="1"/>
</dbReference>
<dbReference type="Proteomes" id="UP000001686">
    <property type="component" value="Chromosome"/>
</dbReference>
<dbReference type="STRING" id="374847.Kcr_1206"/>
<feature type="domain" description="Aminotransferase class I/classII large" evidence="8">
    <location>
        <begin position="32"/>
        <end position="382"/>
    </location>
</feature>
<dbReference type="AlphaFoldDB" id="B1L673"/>
<dbReference type="InterPro" id="IPR050596">
    <property type="entry name" value="AspAT/PAT-like"/>
</dbReference>
<protein>
    <recommendedName>
        <fullName evidence="7">Aminotransferase</fullName>
        <ecNumber evidence="7">2.6.1.-</ecNumber>
    </recommendedName>
</protein>
<comment type="cofactor">
    <cofactor evidence="1 7">
        <name>pyridoxal 5'-phosphate</name>
        <dbReference type="ChEBI" id="CHEBI:597326"/>
    </cofactor>
</comment>
<evidence type="ECO:0000313" key="9">
    <source>
        <dbReference type="EMBL" id="ACB07952.1"/>
    </source>
</evidence>
<name>B1L673_KORCO</name>
<keyword evidence="6" id="KW-0663">Pyridoxal phosphate</keyword>
<evidence type="ECO:0000313" key="10">
    <source>
        <dbReference type="Proteomes" id="UP000001686"/>
    </source>
</evidence>
<evidence type="ECO:0000256" key="3">
    <source>
        <dbReference type="ARBA" id="ARBA00011738"/>
    </source>
</evidence>
<keyword evidence="10" id="KW-1185">Reference proteome</keyword>
<dbReference type="GO" id="GO:0030170">
    <property type="term" value="F:pyridoxal phosphate binding"/>
    <property type="evidence" value="ECO:0007669"/>
    <property type="project" value="InterPro"/>
</dbReference>
<dbReference type="eggNOG" id="arCOG01130">
    <property type="taxonomic scope" value="Archaea"/>
</dbReference>